<reference evidence="15 16" key="1">
    <citation type="submission" date="2023-03" db="EMBL/GenBank/DDBJ databases">
        <title>Bacillus Genome Sequencing.</title>
        <authorList>
            <person name="Dunlap C."/>
        </authorList>
    </citation>
    <scope>NUCLEOTIDE SEQUENCE [LARGE SCALE GENOMIC DNA]</scope>
    <source>
        <strain evidence="15 16">BD-533</strain>
    </source>
</reference>
<keyword evidence="10" id="KW-0902">Two-component regulatory system</keyword>
<dbReference type="Proteomes" id="UP001338137">
    <property type="component" value="Unassembled WGS sequence"/>
</dbReference>
<evidence type="ECO:0000256" key="7">
    <source>
        <dbReference type="ARBA" id="ARBA00022741"/>
    </source>
</evidence>
<dbReference type="Pfam" id="PF06580">
    <property type="entry name" value="His_kinase"/>
    <property type="match status" value="1"/>
</dbReference>
<name>A0ABU6GCS2_9BACL</name>
<dbReference type="PANTHER" id="PTHR34220:SF7">
    <property type="entry name" value="SENSOR HISTIDINE KINASE YPDA"/>
    <property type="match status" value="1"/>
</dbReference>
<keyword evidence="6" id="KW-0808">Transferase</keyword>
<evidence type="ECO:0000313" key="15">
    <source>
        <dbReference type="EMBL" id="MEC0232008.1"/>
    </source>
</evidence>
<keyword evidence="4" id="KW-1003">Cell membrane</keyword>
<evidence type="ECO:0000256" key="12">
    <source>
        <dbReference type="SAM" id="Phobius"/>
    </source>
</evidence>
<evidence type="ECO:0000256" key="9">
    <source>
        <dbReference type="ARBA" id="ARBA00022840"/>
    </source>
</evidence>
<dbReference type="PROSITE" id="PS50109">
    <property type="entry name" value="HIS_KIN"/>
    <property type="match status" value="1"/>
</dbReference>
<evidence type="ECO:0000256" key="2">
    <source>
        <dbReference type="ARBA" id="ARBA00004651"/>
    </source>
</evidence>
<evidence type="ECO:0000259" key="14">
    <source>
        <dbReference type="PROSITE" id="PS50885"/>
    </source>
</evidence>
<keyword evidence="7" id="KW-0547">Nucleotide-binding</keyword>
<dbReference type="PRINTS" id="PR00344">
    <property type="entry name" value="BCTRLSENSOR"/>
</dbReference>
<keyword evidence="12" id="KW-0812">Transmembrane</keyword>
<dbReference type="EMBL" id="JARLKY010000110">
    <property type="protein sequence ID" value="MEC0232008.1"/>
    <property type="molecule type" value="Genomic_DNA"/>
</dbReference>
<sequence length="604" mass="68759">MAQWSNRIHALELKTKLTLLLLIIAVIPLAFLGTFSYRKASSEIQIKACEIILENLSQVNYSLTYFVKDIEQLSMYIYSNRDIQKILAKPADRSIQEKYQDEQTVTQLLNSFLGFKVWDIELYVLGENGDRYFTGDLLPNVYRDYNPNWGLIRKARMAGGNVVWDTNYSLKKIEDYGAVLSSGRQLKQVDSGLPLGYFVVNIMEPALAYKYDKANQYPGGEVYLLDSSGYVISSLPYKQQVGTRLDKTYMTKVLQGKKGFFRSKDKDSKSDNMVIYDTSDTSGFKLVSVIPVKALTQESSSIRNLTVFIVLAGMLISYCLAYLLAEYITRPLRKLRLLMKDVEKGNLDVVFTSKYQDEVGHLGLSFNQMLQRIKHLIDQIYAKQLKVQEAELKAIQAQFTPHFLYNALDSINWMARLHRIEPISKTAVALGELLRFSINRSNPVIQIREDLKQIHNYLRIQEVRYRDKIDVQLHIHEEILDLYVPKLLIQPIVENAISHGLEMKKGSGFLKIEGKRVNDMVQIVVEDDGVGIAAEKLATLAGDDSYISDREGKTGIGLSNLRRRLALHFGSSYVLDIQSEVGVGTKVILRIPVIHHPSEVDTYV</sequence>
<dbReference type="InterPro" id="IPR010559">
    <property type="entry name" value="Sig_transdc_His_kin_internal"/>
</dbReference>
<comment type="caution">
    <text evidence="15">The sequence shown here is derived from an EMBL/GenBank/DDBJ whole genome shotgun (WGS) entry which is preliminary data.</text>
</comment>
<keyword evidence="9" id="KW-0067">ATP-binding</keyword>
<gene>
    <name evidence="15" type="ORF">P4I72_33425</name>
</gene>
<comment type="subcellular location">
    <subcellularLocation>
        <location evidence="2">Cell membrane</location>
        <topology evidence="2">Multi-pass membrane protein</topology>
    </subcellularLocation>
</comment>
<keyword evidence="5" id="KW-0597">Phosphoprotein</keyword>
<dbReference type="InterPro" id="IPR003594">
    <property type="entry name" value="HATPase_dom"/>
</dbReference>
<feature type="domain" description="HAMP" evidence="14">
    <location>
        <begin position="326"/>
        <end position="378"/>
    </location>
</feature>
<dbReference type="RefSeq" id="WP_326076113.1">
    <property type="nucleotide sequence ID" value="NZ_JARLKY010000110.1"/>
</dbReference>
<dbReference type="PROSITE" id="PS50885">
    <property type="entry name" value="HAMP"/>
    <property type="match status" value="1"/>
</dbReference>
<dbReference type="InterPro" id="IPR003660">
    <property type="entry name" value="HAMP_dom"/>
</dbReference>
<dbReference type="Pfam" id="PF02518">
    <property type="entry name" value="HATPase_c"/>
    <property type="match status" value="1"/>
</dbReference>
<comment type="catalytic activity">
    <reaction evidence="1">
        <text>ATP + protein L-histidine = ADP + protein N-phospho-L-histidine.</text>
        <dbReference type="EC" id="2.7.13.3"/>
    </reaction>
</comment>
<dbReference type="InterPro" id="IPR050640">
    <property type="entry name" value="Bact_2-comp_sensor_kinase"/>
</dbReference>
<feature type="transmembrane region" description="Helical" evidence="12">
    <location>
        <begin position="17"/>
        <end position="37"/>
    </location>
</feature>
<dbReference type="PANTHER" id="PTHR34220">
    <property type="entry name" value="SENSOR HISTIDINE KINASE YPDA"/>
    <property type="match status" value="1"/>
</dbReference>
<keyword evidence="12" id="KW-1133">Transmembrane helix</keyword>
<accession>A0ABU6GCS2</accession>
<evidence type="ECO:0000259" key="13">
    <source>
        <dbReference type="PROSITE" id="PS50109"/>
    </source>
</evidence>
<feature type="domain" description="Histidine kinase" evidence="13">
    <location>
        <begin position="430"/>
        <end position="595"/>
    </location>
</feature>
<evidence type="ECO:0000256" key="3">
    <source>
        <dbReference type="ARBA" id="ARBA00012438"/>
    </source>
</evidence>
<dbReference type="InterPro" id="IPR036890">
    <property type="entry name" value="HATPase_C_sf"/>
</dbReference>
<dbReference type="GO" id="GO:0016301">
    <property type="term" value="F:kinase activity"/>
    <property type="evidence" value="ECO:0007669"/>
    <property type="project" value="UniProtKB-KW"/>
</dbReference>
<evidence type="ECO:0000256" key="1">
    <source>
        <dbReference type="ARBA" id="ARBA00000085"/>
    </source>
</evidence>
<evidence type="ECO:0000256" key="4">
    <source>
        <dbReference type="ARBA" id="ARBA00022475"/>
    </source>
</evidence>
<proteinExistence type="predicted"/>
<keyword evidence="8 15" id="KW-0418">Kinase</keyword>
<feature type="transmembrane region" description="Helical" evidence="12">
    <location>
        <begin position="305"/>
        <end position="325"/>
    </location>
</feature>
<dbReference type="SUPFAM" id="SSF55874">
    <property type="entry name" value="ATPase domain of HSP90 chaperone/DNA topoisomerase II/histidine kinase"/>
    <property type="match status" value="1"/>
</dbReference>
<keyword evidence="11 12" id="KW-0472">Membrane</keyword>
<protein>
    <recommendedName>
        <fullName evidence="3">histidine kinase</fullName>
        <ecNumber evidence="3">2.7.13.3</ecNumber>
    </recommendedName>
</protein>
<dbReference type="Pfam" id="PF00672">
    <property type="entry name" value="HAMP"/>
    <property type="match status" value="1"/>
</dbReference>
<dbReference type="CDD" id="cd06225">
    <property type="entry name" value="HAMP"/>
    <property type="match status" value="1"/>
</dbReference>
<evidence type="ECO:0000313" key="16">
    <source>
        <dbReference type="Proteomes" id="UP001338137"/>
    </source>
</evidence>
<evidence type="ECO:0000256" key="6">
    <source>
        <dbReference type="ARBA" id="ARBA00022679"/>
    </source>
</evidence>
<dbReference type="EC" id="2.7.13.3" evidence="3"/>
<dbReference type="InterPro" id="IPR004358">
    <property type="entry name" value="Sig_transdc_His_kin-like_C"/>
</dbReference>
<organism evidence="15 16">
    <name type="scientific">Paenibacillus alba</name>
    <dbReference type="NCBI Taxonomy" id="1197127"/>
    <lineage>
        <taxon>Bacteria</taxon>
        <taxon>Bacillati</taxon>
        <taxon>Bacillota</taxon>
        <taxon>Bacilli</taxon>
        <taxon>Bacillales</taxon>
        <taxon>Paenibacillaceae</taxon>
        <taxon>Paenibacillus</taxon>
    </lineage>
</organism>
<dbReference type="InterPro" id="IPR005467">
    <property type="entry name" value="His_kinase_dom"/>
</dbReference>
<dbReference type="SUPFAM" id="SSF158472">
    <property type="entry name" value="HAMP domain-like"/>
    <property type="match status" value="1"/>
</dbReference>
<dbReference type="SMART" id="SM00304">
    <property type="entry name" value="HAMP"/>
    <property type="match status" value="1"/>
</dbReference>
<evidence type="ECO:0000256" key="10">
    <source>
        <dbReference type="ARBA" id="ARBA00023012"/>
    </source>
</evidence>
<dbReference type="Gene3D" id="3.30.565.10">
    <property type="entry name" value="Histidine kinase-like ATPase, C-terminal domain"/>
    <property type="match status" value="1"/>
</dbReference>
<dbReference type="SMART" id="SM00387">
    <property type="entry name" value="HATPase_c"/>
    <property type="match status" value="1"/>
</dbReference>
<dbReference type="Gene3D" id="3.30.450.20">
    <property type="entry name" value="PAS domain"/>
    <property type="match status" value="1"/>
</dbReference>
<keyword evidence="16" id="KW-1185">Reference proteome</keyword>
<evidence type="ECO:0000256" key="5">
    <source>
        <dbReference type="ARBA" id="ARBA00022553"/>
    </source>
</evidence>
<evidence type="ECO:0000256" key="11">
    <source>
        <dbReference type="ARBA" id="ARBA00023136"/>
    </source>
</evidence>
<dbReference type="Gene3D" id="1.10.8.500">
    <property type="entry name" value="HAMP domain in histidine kinase"/>
    <property type="match status" value="1"/>
</dbReference>
<evidence type="ECO:0000256" key="8">
    <source>
        <dbReference type="ARBA" id="ARBA00022777"/>
    </source>
</evidence>